<keyword evidence="2" id="KW-1185">Reference proteome</keyword>
<gene>
    <name evidence="1" type="ORF">A0U92_06125</name>
</gene>
<proteinExistence type="predicted"/>
<evidence type="ECO:0000313" key="2">
    <source>
        <dbReference type="Proteomes" id="UP000188937"/>
    </source>
</evidence>
<dbReference type="KEGG" id="aace:A0U92_06125"/>
<evidence type="ECO:0000313" key="1">
    <source>
        <dbReference type="EMBL" id="AQS84419.1"/>
    </source>
</evidence>
<organism evidence="1 2">
    <name type="scientific">Acetobacter aceti</name>
    <dbReference type="NCBI Taxonomy" id="435"/>
    <lineage>
        <taxon>Bacteria</taxon>
        <taxon>Pseudomonadati</taxon>
        <taxon>Pseudomonadota</taxon>
        <taxon>Alphaproteobacteria</taxon>
        <taxon>Acetobacterales</taxon>
        <taxon>Acetobacteraceae</taxon>
        <taxon>Acetobacter</taxon>
        <taxon>Acetobacter subgen. Acetobacter</taxon>
    </lineage>
</organism>
<dbReference type="EMBL" id="CP014692">
    <property type="protein sequence ID" value="AQS84419.1"/>
    <property type="molecule type" value="Genomic_DNA"/>
</dbReference>
<dbReference type="AlphaFoldDB" id="A0A1U9KFB9"/>
<dbReference type="RefSeq" id="WP_077812463.1">
    <property type="nucleotide sequence ID" value="NZ_CP014692.1"/>
</dbReference>
<name>A0A1U9KFB9_ACEAC</name>
<dbReference type="Proteomes" id="UP000188937">
    <property type="component" value="Chromosome"/>
</dbReference>
<protein>
    <submittedName>
        <fullName evidence="1">Uncharacterized protein</fullName>
    </submittedName>
</protein>
<reference evidence="1 2" key="1">
    <citation type="submission" date="2016-03" db="EMBL/GenBank/DDBJ databases">
        <title>Acetic acid bacteria sequencing.</title>
        <authorList>
            <person name="Brandt J."/>
            <person name="Jakob F."/>
            <person name="Vogel R.F."/>
        </authorList>
    </citation>
    <scope>NUCLEOTIDE SEQUENCE [LARGE SCALE GENOMIC DNA]</scope>
    <source>
        <strain evidence="1 2">TMW2.1153</strain>
    </source>
</reference>
<accession>A0A1U9KFB9</accession>
<sequence>MKRYFLVSPLLAGFSSGLSDVTLSGSACVEEATPVSDTVHLDDATATNEGPPTTMGRTGALTATPPVMTRVAPDQTQVVHIRPAGSGKVLEVRVRPGMRRAGRRRTGPLSGYCLHEAYQQRAQLDAALKATRQL</sequence>